<dbReference type="GO" id="GO:0016787">
    <property type="term" value="F:hydrolase activity"/>
    <property type="evidence" value="ECO:0007669"/>
    <property type="project" value="UniProtKB-KW"/>
</dbReference>
<sequence>MVGLLHDVDWDETKDVPDQHAKQTVAWLKELGNTDLELHDA</sequence>
<reference evidence="2" key="1">
    <citation type="submission" date="2017-09" db="EMBL/GenBank/DDBJ databases">
        <title>Depth-based differentiation of microbial function through sediment-hosted aquifers and enrichment of novel symbionts in the deep terrestrial subsurface.</title>
        <authorList>
            <person name="Probst A.J."/>
            <person name="Ladd B."/>
            <person name="Jarett J.K."/>
            <person name="Geller-Mcgrath D.E."/>
            <person name="Sieber C.M.K."/>
            <person name="Emerson J.B."/>
            <person name="Anantharaman K."/>
            <person name="Thomas B.C."/>
            <person name="Malmstrom R."/>
            <person name="Stieglmeier M."/>
            <person name="Klingl A."/>
            <person name="Woyke T."/>
            <person name="Ryan C.M."/>
            <person name="Banfield J.F."/>
        </authorList>
    </citation>
    <scope>NUCLEOTIDE SEQUENCE [LARGE SCALE GENOMIC DNA]</scope>
</reference>
<gene>
    <name evidence="1" type="ORF">COW57_04105</name>
</gene>
<evidence type="ECO:0000313" key="2">
    <source>
        <dbReference type="Proteomes" id="UP000228762"/>
    </source>
</evidence>
<dbReference type="AlphaFoldDB" id="A0A2M7EJA4"/>
<feature type="non-terminal residue" evidence="1">
    <location>
        <position position="41"/>
    </location>
</feature>
<proteinExistence type="predicted"/>
<evidence type="ECO:0000313" key="1">
    <source>
        <dbReference type="EMBL" id="PIV70660.1"/>
    </source>
</evidence>
<protein>
    <submittedName>
        <fullName evidence="1">Phosphohydrolase</fullName>
    </submittedName>
</protein>
<name>A0A2M7EJA4_9BACT</name>
<comment type="caution">
    <text evidence="1">The sequence shown here is derived from an EMBL/GenBank/DDBJ whole genome shotgun (WGS) entry which is preliminary data.</text>
</comment>
<keyword evidence="1" id="KW-0378">Hydrolase</keyword>
<dbReference type="EMBL" id="PFEV01000192">
    <property type="protein sequence ID" value="PIV70660.1"/>
    <property type="molecule type" value="Genomic_DNA"/>
</dbReference>
<organism evidence="1 2">
    <name type="scientific">Candidatus Roizmanbacteria bacterium CG17_big_fil_post_rev_8_21_14_2_50_39_7</name>
    <dbReference type="NCBI Taxonomy" id="1974858"/>
    <lineage>
        <taxon>Bacteria</taxon>
        <taxon>Candidatus Roizmaniibacteriota</taxon>
    </lineage>
</organism>
<accession>A0A2M7EJA4</accession>
<dbReference type="Proteomes" id="UP000228762">
    <property type="component" value="Unassembled WGS sequence"/>
</dbReference>